<dbReference type="PANTHER" id="PTHR30562">
    <property type="entry name" value="UVRC/OXIDOREDUCTASE"/>
    <property type="match status" value="1"/>
</dbReference>
<keyword evidence="3" id="KW-0378">Hydrolase</keyword>
<comment type="caution">
    <text evidence="11">The sequence shown here is derived from an EMBL/GenBank/DDBJ whole genome shotgun (WGS) entry which is preliminary data.</text>
</comment>
<evidence type="ECO:0000256" key="6">
    <source>
        <dbReference type="ARBA" id="ARBA00023236"/>
    </source>
</evidence>
<proteinExistence type="predicted"/>
<evidence type="ECO:0000256" key="2">
    <source>
        <dbReference type="ARBA" id="ARBA00022769"/>
    </source>
</evidence>
<sequence>MRTHVNSLGLLIHGDPVIPFVYPEHIDRASLDALPSQAGIYIFRDDAGEPLYVGKSVNIRQRVLSHLRTPEEGRMLQCARRVDFECTGGEIGALLRESQLIKQWQPPFNQKLRGLREMCSLRMAGDLPEVVFSSAVDFARTPGLYGLFGTRASALETLRNVADSAGLCCATLRLEKVARGRPCFARQLGRCGGVCVGAESAQVHGERVRAALEPLHIAPWPFAGAIGIVELADGVRQVHVVDHWCYLGPRAKGRRRARPPLAQFDFDVYQILVRPLSQGGLTLELP</sequence>
<evidence type="ECO:0000256" key="1">
    <source>
        <dbReference type="ARBA" id="ARBA00022763"/>
    </source>
</evidence>
<dbReference type="InterPro" id="IPR050066">
    <property type="entry name" value="UvrABC_protein_C"/>
</dbReference>
<accession>A0A7W2F818</accession>
<organism evidence="11 12">
    <name type="scientific">Rugamonas apoptosis</name>
    <dbReference type="NCBI Taxonomy" id="2758570"/>
    <lineage>
        <taxon>Bacteria</taxon>
        <taxon>Pseudomonadati</taxon>
        <taxon>Pseudomonadota</taxon>
        <taxon>Betaproteobacteria</taxon>
        <taxon>Burkholderiales</taxon>
        <taxon>Oxalobacteraceae</taxon>
        <taxon>Telluria group</taxon>
        <taxon>Rugamonas</taxon>
    </lineage>
</organism>
<dbReference type="GO" id="GO:0016787">
    <property type="term" value="F:hydrolase activity"/>
    <property type="evidence" value="ECO:0007669"/>
    <property type="project" value="UniProtKB-KW"/>
</dbReference>
<protein>
    <recommendedName>
        <fullName evidence="7">Excinuclease cho</fullName>
    </recommendedName>
    <alternativeName>
        <fullName evidence="9">Endonuclease cho</fullName>
    </alternativeName>
    <alternativeName>
        <fullName evidence="8">UvrC homolog protein</fullName>
    </alternativeName>
</protein>
<dbReference type="Pfam" id="PF01541">
    <property type="entry name" value="GIY-YIG"/>
    <property type="match status" value="1"/>
</dbReference>
<name>A0A7W2F818_9BURK</name>
<evidence type="ECO:0000256" key="7">
    <source>
        <dbReference type="ARBA" id="ARBA00040756"/>
    </source>
</evidence>
<dbReference type="InterPro" id="IPR035901">
    <property type="entry name" value="GIY-YIG_endonuc_sf"/>
</dbReference>
<dbReference type="AlphaFoldDB" id="A0A7W2F818"/>
<dbReference type="CDD" id="cd10434">
    <property type="entry name" value="GIY-YIG_UvrC_Cho"/>
    <property type="match status" value="1"/>
</dbReference>
<evidence type="ECO:0000313" key="11">
    <source>
        <dbReference type="EMBL" id="MBA5686796.1"/>
    </source>
</evidence>
<dbReference type="Gene3D" id="3.40.1440.10">
    <property type="entry name" value="GIY-YIG endonuclease"/>
    <property type="match status" value="1"/>
</dbReference>
<keyword evidence="6" id="KW-0742">SOS response</keyword>
<dbReference type="SMART" id="SM00465">
    <property type="entry name" value="GIYc"/>
    <property type="match status" value="1"/>
</dbReference>
<evidence type="ECO:0000256" key="5">
    <source>
        <dbReference type="ARBA" id="ARBA00023204"/>
    </source>
</evidence>
<dbReference type="PROSITE" id="PS50164">
    <property type="entry name" value="GIY_YIG"/>
    <property type="match status" value="1"/>
</dbReference>
<keyword evidence="4" id="KW-0267">Excision nuclease</keyword>
<evidence type="ECO:0000256" key="8">
    <source>
        <dbReference type="ARBA" id="ARBA00042138"/>
    </source>
</evidence>
<dbReference type="InterPro" id="IPR047296">
    <property type="entry name" value="GIY-YIG_UvrC_Cho"/>
</dbReference>
<dbReference type="InterPro" id="IPR000305">
    <property type="entry name" value="GIY-YIG_endonuc"/>
</dbReference>
<keyword evidence="1" id="KW-0227">DNA damage</keyword>
<evidence type="ECO:0000256" key="3">
    <source>
        <dbReference type="ARBA" id="ARBA00022801"/>
    </source>
</evidence>
<evidence type="ECO:0000259" key="10">
    <source>
        <dbReference type="PROSITE" id="PS50164"/>
    </source>
</evidence>
<dbReference type="GO" id="GO:0009432">
    <property type="term" value="P:SOS response"/>
    <property type="evidence" value="ECO:0007669"/>
    <property type="project" value="UniProtKB-KW"/>
</dbReference>
<feature type="domain" description="GIY-YIG" evidence="10">
    <location>
        <begin position="36"/>
        <end position="110"/>
    </location>
</feature>
<dbReference type="Proteomes" id="UP000573499">
    <property type="component" value="Unassembled WGS sequence"/>
</dbReference>
<keyword evidence="5" id="KW-0234">DNA repair</keyword>
<evidence type="ECO:0000313" key="12">
    <source>
        <dbReference type="Proteomes" id="UP000573499"/>
    </source>
</evidence>
<dbReference type="EMBL" id="JACEZU010000003">
    <property type="protein sequence ID" value="MBA5686796.1"/>
    <property type="molecule type" value="Genomic_DNA"/>
</dbReference>
<dbReference type="PANTHER" id="PTHR30562:SF10">
    <property type="entry name" value="EXCINUCLEASE CHO"/>
    <property type="match status" value="1"/>
</dbReference>
<dbReference type="SUPFAM" id="SSF82771">
    <property type="entry name" value="GIY-YIG endonuclease"/>
    <property type="match status" value="1"/>
</dbReference>
<gene>
    <name evidence="11" type="ORF">H3H39_06965</name>
</gene>
<evidence type="ECO:0000256" key="9">
    <source>
        <dbReference type="ARBA" id="ARBA00042732"/>
    </source>
</evidence>
<keyword evidence="12" id="KW-1185">Reference proteome</keyword>
<reference evidence="11 12" key="1">
    <citation type="submission" date="2020-07" db="EMBL/GenBank/DDBJ databases">
        <title>Novel species isolated from subtropical streams in China.</title>
        <authorList>
            <person name="Lu H."/>
        </authorList>
    </citation>
    <scope>NUCLEOTIDE SEQUENCE [LARGE SCALE GENOMIC DNA]</scope>
    <source>
        <strain evidence="11 12">LX47W</strain>
    </source>
</reference>
<dbReference type="RefSeq" id="WP_182152654.1">
    <property type="nucleotide sequence ID" value="NZ_JACEZU010000003.1"/>
</dbReference>
<dbReference type="GO" id="GO:0009380">
    <property type="term" value="C:excinuclease repair complex"/>
    <property type="evidence" value="ECO:0007669"/>
    <property type="project" value="TreeGrafter"/>
</dbReference>
<keyword evidence="2" id="KW-0228">DNA excision</keyword>
<dbReference type="GO" id="GO:0006289">
    <property type="term" value="P:nucleotide-excision repair"/>
    <property type="evidence" value="ECO:0007669"/>
    <property type="project" value="InterPro"/>
</dbReference>
<evidence type="ECO:0000256" key="4">
    <source>
        <dbReference type="ARBA" id="ARBA00022881"/>
    </source>
</evidence>
<dbReference type="GO" id="GO:0004518">
    <property type="term" value="F:nuclease activity"/>
    <property type="evidence" value="ECO:0007669"/>
    <property type="project" value="UniProtKB-KW"/>
</dbReference>